<evidence type="ECO:0000313" key="7">
    <source>
        <dbReference type="Proteomes" id="UP000290958"/>
    </source>
</evidence>
<organism evidence="6 7">
    <name type="scientific">Sphingobium fluviale</name>
    <dbReference type="NCBI Taxonomy" id="2506423"/>
    <lineage>
        <taxon>Bacteria</taxon>
        <taxon>Pseudomonadati</taxon>
        <taxon>Pseudomonadota</taxon>
        <taxon>Alphaproteobacteria</taxon>
        <taxon>Sphingomonadales</taxon>
        <taxon>Sphingomonadaceae</taxon>
        <taxon>Sphingobium</taxon>
    </lineage>
</organism>
<dbReference type="PANTHER" id="PTHR30386">
    <property type="entry name" value="MEMBRANE FUSION SUBUNIT OF EMRAB-TOLC MULTIDRUG EFFLUX PUMP"/>
    <property type="match status" value="1"/>
</dbReference>
<protein>
    <submittedName>
        <fullName evidence="6">HlyD family efflux transporter periplasmic adaptor subunit</fullName>
    </submittedName>
</protein>
<keyword evidence="3" id="KW-0812">Transmembrane</keyword>
<feature type="domain" description="p-hydroxybenzoic acid efflux pump subunit AaeA-like beta-barrel" evidence="5">
    <location>
        <begin position="292"/>
        <end position="383"/>
    </location>
</feature>
<dbReference type="OrthoDB" id="9811754at2"/>
<dbReference type="GO" id="GO:0030313">
    <property type="term" value="C:cell envelope"/>
    <property type="evidence" value="ECO:0007669"/>
    <property type="project" value="UniProtKB-SubCell"/>
</dbReference>
<dbReference type="RefSeq" id="WP_129404383.1">
    <property type="nucleotide sequence ID" value="NZ_SBKP01000008.1"/>
</dbReference>
<dbReference type="PANTHER" id="PTHR30386:SF19">
    <property type="entry name" value="MULTIDRUG EXPORT PROTEIN EMRA-RELATED"/>
    <property type="match status" value="1"/>
</dbReference>
<feature type="domain" description="Multidrug export protein EmrA/FarA alpha-helical hairpin" evidence="4">
    <location>
        <begin position="106"/>
        <end position="214"/>
    </location>
</feature>
<dbReference type="Gene3D" id="1.10.287.470">
    <property type="entry name" value="Helix hairpin bin"/>
    <property type="match status" value="1"/>
</dbReference>
<evidence type="ECO:0000256" key="1">
    <source>
        <dbReference type="ARBA" id="ARBA00004196"/>
    </source>
</evidence>
<evidence type="ECO:0000256" key="2">
    <source>
        <dbReference type="SAM" id="Coils"/>
    </source>
</evidence>
<proteinExistence type="predicted"/>
<dbReference type="Pfam" id="PF25885">
    <property type="entry name" value="HH_EMRA"/>
    <property type="match status" value="1"/>
</dbReference>
<reference evidence="7" key="1">
    <citation type="submission" date="2019-01" db="EMBL/GenBank/DDBJ databases">
        <title>Cytophagaceae bacterium strain CAR-16.</title>
        <authorList>
            <person name="Chen W.-M."/>
        </authorList>
    </citation>
    <scope>NUCLEOTIDE SEQUENCE [LARGE SCALE GENOMIC DNA]</scope>
    <source>
        <strain evidence="7">CHR27</strain>
    </source>
</reference>
<feature type="coiled-coil region" evidence="2">
    <location>
        <begin position="185"/>
        <end position="212"/>
    </location>
</feature>
<dbReference type="SUPFAM" id="SSF111369">
    <property type="entry name" value="HlyD-like secretion proteins"/>
    <property type="match status" value="2"/>
</dbReference>
<evidence type="ECO:0000259" key="4">
    <source>
        <dbReference type="Pfam" id="PF25885"/>
    </source>
</evidence>
<feature type="transmembrane region" description="Helical" evidence="3">
    <location>
        <begin position="34"/>
        <end position="52"/>
    </location>
</feature>
<gene>
    <name evidence="6" type="ORF">EQG66_09720</name>
</gene>
<dbReference type="Gene3D" id="2.40.50.100">
    <property type="match status" value="1"/>
</dbReference>
<sequence length="388" mass="41403">MSSDTTAIAQDAALPLIDETPEARAERTGKRKHLFLWLAAAVLVLGGGYYAYDHFIASRHVTTNNAYVGANVAQVTPLVGGPVLEVLVEDTMPVKRGDILVRLDDTDAKIALARAEAELALTERRVRSLVATDGGLGAQVEARIADQARAEAGLTSARADLERARIDLQRREALAASGSVSGEELTIARNALSTATANLKATEAERAQAAANRTAAMGTRNANRVLIDNTTPGTHPEVLAARAARDQAKIDLERTVIRAPIDGVVSRRQVQPGQRAQPGAVLMVVVPTHAAYVDANFKEVQLEKVRPGQSVKLTSDLYGKKVEYRGTVVGFSGGTGSAFAIVPAQNATGNWIKVVQRLPVRIRLDPKQLAEHPLQVGLSMTARIDVSN</sequence>
<dbReference type="InterPro" id="IPR050739">
    <property type="entry name" value="MFP"/>
</dbReference>
<dbReference type="GO" id="GO:0055085">
    <property type="term" value="P:transmembrane transport"/>
    <property type="evidence" value="ECO:0007669"/>
    <property type="project" value="InterPro"/>
</dbReference>
<evidence type="ECO:0000313" key="6">
    <source>
        <dbReference type="EMBL" id="RXR28636.1"/>
    </source>
</evidence>
<dbReference type="Pfam" id="PF25963">
    <property type="entry name" value="Beta-barrel_AAEA"/>
    <property type="match status" value="1"/>
</dbReference>
<comment type="subcellular location">
    <subcellularLocation>
        <location evidence="1">Cell envelope</location>
    </subcellularLocation>
</comment>
<dbReference type="EMBL" id="SBKP01000008">
    <property type="protein sequence ID" value="RXR28636.1"/>
    <property type="molecule type" value="Genomic_DNA"/>
</dbReference>
<keyword evidence="3" id="KW-1133">Transmembrane helix</keyword>
<comment type="caution">
    <text evidence="6">The sequence shown here is derived from an EMBL/GenBank/DDBJ whole genome shotgun (WGS) entry which is preliminary data.</text>
</comment>
<keyword evidence="7" id="KW-1185">Reference proteome</keyword>
<dbReference type="AlphaFoldDB" id="A0A4V1N3H0"/>
<dbReference type="InterPro" id="IPR058633">
    <property type="entry name" value="EmrA/FarA_HH"/>
</dbReference>
<dbReference type="Gene3D" id="2.40.30.170">
    <property type="match status" value="1"/>
</dbReference>
<name>A0A4V1N3H0_9SPHN</name>
<accession>A0A4V1N3H0</accession>
<dbReference type="InterPro" id="IPR058634">
    <property type="entry name" value="AaeA-lik-b-barrel"/>
</dbReference>
<keyword evidence="2" id="KW-0175">Coiled coil</keyword>
<evidence type="ECO:0000259" key="5">
    <source>
        <dbReference type="Pfam" id="PF25963"/>
    </source>
</evidence>
<evidence type="ECO:0000256" key="3">
    <source>
        <dbReference type="SAM" id="Phobius"/>
    </source>
</evidence>
<dbReference type="Proteomes" id="UP000290958">
    <property type="component" value="Unassembled WGS sequence"/>
</dbReference>
<keyword evidence="3" id="KW-0472">Membrane</keyword>